<proteinExistence type="inferred from homology"/>
<dbReference type="STRING" id="929556.Solca_3159"/>
<feature type="chain" id="PRO_5003612970" evidence="8">
    <location>
        <begin position="21"/>
        <end position="433"/>
    </location>
</feature>
<evidence type="ECO:0000256" key="3">
    <source>
        <dbReference type="ARBA" id="ARBA00022448"/>
    </source>
</evidence>
<evidence type="ECO:0000256" key="7">
    <source>
        <dbReference type="ARBA" id="ARBA00023237"/>
    </source>
</evidence>
<dbReference type="Gene3D" id="1.20.1600.10">
    <property type="entry name" value="Outer membrane efflux proteins (OEP)"/>
    <property type="match status" value="1"/>
</dbReference>
<evidence type="ECO:0000313" key="9">
    <source>
        <dbReference type="EMBL" id="AFD08172.1"/>
    </source>
</evidence>
<keyword evidence="5" id="KW-0812">Transmembrane</keyword>
<dbReference type="OrthoDB" id="9771205at2"/>
<protein>
    <submittedName>
        <fullName evidence="9">Outer membrane protein</fullName>
    </submittedName>
</protein>
<dbReference type="HOGENOM" id="CLU_012817_10_5_10"/>
<dbReference type="EMBL" id="CP003349">
    <property type="protein sequence ID" value="AFD08172.1"/>
    <property type="molecule type" value="Genomic_DNA"/>
</dbReference>
<dbReference type="PANTHER" id="PTHR30026">
    <property type="entry name" value="OUTER MEMBRANE PROTEIN TOLC"/>
    <property type="match status" value="1"/>
</dbReference>
<evidence type="ECO:0000256" key="5">
    <source>
        <dbReference type="ARBA" id="ARBA00022692"/>
    </source>
</evidence>
<sequence>MKKVTVAFILTVVCTISAKAQDILAINQAIEIGLENNYSIKIARNDATISTNNARDLYTTLLPVATAGGGLNGSRVNSTQEFNTGATQERNWAESHSINGNVALNWTVFDGLRMFATYDKVKELQKLGDVNAQITVLQTVYDIVSTYYTIVSQQNQTKSLLEALELSRKRVKDEKNKYSVGKASKLDVLNSTVDLNADTTNLMRQLQDLQSTKIRLNQLMARDVATNFSVTDTIIIDYALKYDEVRQRILTNNPQLKAAQLNKNIASLSYKEVRGDRFPVVKLNTNYNYTKSESSYGQVLSNLNSGVNYGATATINLFNGLIQNKREQNAKTEINTAGILYDQLKQDLDAQLSTAYINYQNSISLVKVEAANREVARQNQDITFEKYRLGSVTALELRQAQQNYIIADFRYINAQYDAKTAEIGLKLLAGNLQ</sequence>
<organism evidence="9 10">
    <name type="scientific">Solitalea canadensis (strain ATCC 29591 / DSM 3403 / JCM 21819 / LMG 8368 / NBRC 15130 / NCIMB 12057 / USAM 9D)</name>
    <name type="common">Flexibacter canadensis</name>
    <dbReference type="NCBI Taxonomy" id="929556"/>
    <lineage>
        <taxon>Bacteria</taxon>
        <taxon>Pseudomonadati</taxon>
        <taxon>Bacteroidota</taxon>
        <taxon>Sphingobacteriia</taxon>
        <taxon>Sphingobacteriales</taxon>
        <taxon>Sphingobacteriaceae</taxon>
        <taxon>Solitalea</taxon>
    </lineage>
</organism>
<keyword evidence="4" id="KW-1134">Transmembrane beta strand</keyword>
<dbReference type="KEGG" id="scn:Solca_3159"/>
<gene>
    <name evidence="9" type="ordered locus">Solca_3159</name>
</gene>
<dbReference type="GO" id="GO:1990281">
    <property type="term" value="C:efflux pump complex"/>
    <property type="evidence" value="ECO:0007669"/>
    <property type="project" value="TreeGrafter"/>
</dbReference>
<keyword evidence="8" id="KW-0732">Signal</keyword>
<dbReference type="PANTHER" id="PTHR30026:SF20">
    <property type="entry name" value="OUTER MEMBRANE PROTEIN TOLC"/>
    <property type="match status" value="1"/>
</dbReference>
<comment type="subcellular location">
    <subcellularLocation>
        <location evidence="1">Cell outer membrane</location>
    </subcellularLocation>
</comment>
<dbReference type="InterPro" id="IPR051906">
    <property type="entry name" value="TolC-like"/>
</dbReference>
<reference evidence="9" key="1">
    <citation type="submission" date="2012-02" db="EMBL/GenBank/DDBJ databases">
        <title>The complete genome of Solitalea canadensis DSM 3403.</title>
        <authorList>
            <consortium name="US DOE Joint Genome Institute (JGI-PGF)"/>
            <person name="Lucas S."/>
            <person name="Copeland A."/>
            <person name="Lapidus A."/>
            <person name="Glavina del Rio T."/>
            <person name="Dalin E."/>
            <person name="Tice H."/>
            <person name="Bruce D."/>
            <person name="Goodwin L."/>
            <person name="Pitluck S."/>
            <person name="Peters L."/>
            <person name="Ovchinnikova G."/>
            <person name="Lu M."/>
            <person name="Kyrpides N."/>
            <person name="Mavromatis K."/>
            <person name="Ivanova N."/>
            <person name="Brettin T."/>
            <person name="Detter J.C."/>
            <person name="Han C."/>
            <person name="Larimer F."/>
            <person name="Land M."/>
            <person name="Hauser L."/>
            <person name="Markowitz V."/>
            <person name="Cheng J.-F."/>
            <person name="Hugenholtz P."/>
            <person name="Woyke T."/>
            <person name="Wu D."/>
            <person name="Spring S."/>
            <person name="Schroeder M."/>
            <person name="Kopitz M."/>
            <person name="Brambilla E."/>
            <person name="Klenk H.-P."/>
            <person name="Eisen J.A."/>
        </authorList>
    </citation>
    <scope>NUCLEOTIDE SEQUENCE</scope>
    <source>
        <strain evidence="9">DSM 3403</strain>
    </source>
</reference>
<dbReference type="GO" id="GO:0009279">
    <property type="term" value="C:cell outer membrane"/>
    <property type="evidence" value="ECO:0007669"/>
    <property type="project" value="UniProtKB-SubCell"/>
</dbReference>
<keyword evidence="6" id="KW-0472">Membrane</keyword>
<dbReference type="AlphaFoldDB" id="H8KNN9"/>
<evidence type="ECO:0000256" key="6">
    <source>
        <dbReference type="ARBA" id="ARBA00023136"/>
    </source>
</evidence>
<name>H8KNN9_SOLCM</name>
<evidence type="ECO:0000256" key="2">
    <source>
        <dbReference type="ARBA" id="ARBA00007613"/>
    </source>
</evidence>
<evidence type="ECO:0000256" key="8">
    <source>
        <dbReference type="SAM" id="SignalP"/>
    </source>
</evidence>
<keyword evidence="7" id="KW-0998">Cell outer membrane</keyword>
<evidence type="ECO:0000313" key="10">
    <source>
        <dbReference type="Proteomes" id="UP000007590"/>
    </source>
</evidence>
<feature type="signal peptide" evidence="8">
    <location>
        <begin position="1"/>
        <end position="20"/>
    </location>
</feature>
<evidence type="ECO:0000256" key="4">
    <source>
        <dbReference type="ARBA" id="ARBA00022452"/>
    </source>
</evidence>
<keyword evidence="3" id="KW-0813">Transport</keyword>
<dbReference type="Pfam" id="PF02321">
    <property type="entry name" value="OEP"/>
    <property type="match status" value="1"/>
</dbReference>
<dbReference type="eggNOG" id="COG1538">
    <property type="taxonomic scope" value="Bacteria"/>
</dbReference>
<dbReference type="GO" id="GO:0015288">
    <property type="term" value="F:porin activity"/>
    <property type="evidence" value="ECO:0007669"/>
    <property type="project" value="TreeGrafter"/>
</dbReference>
<dbReference type="RefSeq" id="WP_014681397.1">
    <property type="nucleotide sequence ID" value="NC_017770.1"/>
</dbReference>
<comment type="similarity">
    <text evidence="2">Belongs to the outer membrane factor (OMF) (TC 1.B.17) family.</text>
</comment>
<dbReference type="InterPro" id="IPR003423">
    <property type="entry name" value="OMP_efflux"/>
</dbReference>
<dbReference type="GO" id="GO:0015562">
    <property type="term" value="F:efflux transmembrane transporter activity"/>
    <property type="evidence" value="ECO:0007669"/>
    <property type="project" value="InterPro"/>
</dbReference>
<evidence type="ECO:0000256" key="1">
    <source>
        <dbReference type="ARBA" id="ARBA00004442"/>
    </source>
</evidence>
<dbReference type="SUPFAM" id="SSF56954">
    <property type="entry name" value="Outer membrane efflux proteins (OEP)"/>
    <property type="match status" value="1"/>
</dbReference>
<dbReference type="Proteomes" id="UP000007590">
    <property type="component" value="Chromosome"/>
</dbReference>
<keyword evidence="10" id="KW-1185">Reference proteome</keyword>
<accession>H8KNN9</accession>